<feature type="domain" description="SH3" evidence="4">
    <location>
        <begin position="466"/>
        <end position="527"/>
    </location>
</feature>
<dbReference type="Gene3D" id="2.30.30.40">
    <property type="entry name" value="SH3 Domains"/>
    <property type="match status" value="1"/>
</dbReference>
<feature type="region of interest" description="Disordered" evidence="3">
    <location>
        <begin position="315"/>
        <end position="345"/>
    </location>
</feature>
<feature type="domain" description="IMD" evidence="5">
    <location>
        <begin position="3"/>
        <end position="253"/>
    </location>
</feature>
<dbReference type="Gene3D" id="1.20.1270.60">
    <property type="entry name" value="Arfaptin homology (AH) domain/BAR domain"/>
    <property type="match status" value="1"/>
</dbReference>
<dbReference type="SMART" id="SM00326">
    <property type="entry name" value="SH3"/>
    <property type="match status" value="1"/>
</dbReference>
<reference evidence="7" key="1">
    <citation type="submission" date="2025-08" db="UniProtKB">
        <authorList>
            <consortium name="RefSeq"/>
        </authorList>
    </citation>
    <scope>IDENTIFICATION</scope>
</reference>
<proteinExistence type="predicted"/>
<gene>
    <name evidence="7" type="primary">LOC101239069</name>
</gene>
<evidence type="ECO:0000313" key="7">
    <source>
        <dbReference type="RefSeq" id="XP_065659764.1"/>
    </source>
</evidence>
<dbReference type="InterPro" id="IPR036028">
    <property type="entry name" value="SH3-like_dom_sf"/>
</dbReference>
<dbReference type="InterPro" id="IPR027267">
    <property type="entry name" value="AH/BAR_dom_sf"/>
</dbReference>
<dbReference type="InterPro" id="IPR001452">
    <property type="entry name" value="SH3_domain"/>
</dbReference>
<sequence>MDNELNELNELHTLAVTTFQNVANLTPSLRQMVASAKVYQKSIQTTCNFAVMFVESMQNVANAALVSEGATKVLGDVLSDIIDAFKEIENIKLELAKVFINEVIIPLESKVEIQLGNVKTTHKNYSQLNKAQSEAVEKVRSSVLKVRRRSLRKRRPSQKYEEKERQALNALSLEETKLKEVREQGLRDALVEERRLYCFVADRMCSYGKGIVLFNNKINSFINQKVPDWLQFISKPTELPPESENIITNPLGYKIGTVKKKVIKPDRKDTLRRGKSFNNHYPTKYSTLDGRSIRGSSRPSISNFALSSRGNLTDAASQARSLSGSTSPTHSEKDTQEVTNTTSSYTNDWDESKIVEEQQIKIPTNEKVEDNSPAKSEYANVNILNQKFDDVSISRCHSYSGNRIELNKTIEQNSSSAILRMESEISHKEHKSYEPSEDSLEASDFRSRLASIQNLLNQRQVKEKTVVKNRLKAIYAHTARDGSQLTFEKGDIIIPICEPTSGWQYGENEKTGLSGWYPAAYTEEVVISTISCNKSGATPNATYLSSFNQYKSATLHKASHKTAPIVAKKSAKITAKKTSIVATLGNSEQNNENPRTQSTSGSPRIRSANSMPHMVHEIENSKNEKLDVAASKQRTSLQQSFDDSFDDEEMDANFNMPPPPPPPIFSESELAVLN</sequence>
<evidence type="ECO:0000259" key="5">
    <source>
        <dbReference type="PROSITE" id="PS51338"/>
    </source>
</evidence>
<dbReference type="PANTHER" id="PTHR14206:SF7">
    <property type="entry name" value="INSULIN RECEPTOR SUBSTRATE 53 KDA, ISOFORM A"/>
    <property type="match status" value="1"/>
</dbReference>
<feature type="region of interest" description="Disordered" evidence="3">
    <location>
        <begin position="265"/>
        <end position="296"/>
    </location>
</feature>
<feature type="compositionally biased region" description="Polar residues" evidence="3">
    <location>
        <begin position="315"/>
        <end position="329"/>
    </location>
</feature>
<dbReference type="RefSeq" id="XP_065659764.1">
    <property type="nucleotide sequence ID" value="XM_065803692.1"/>
</dbReference>
<dbReference type="SUPFAM" id="SSF103657">
    <property type="entry name" value="BAR/IMD domain-like"/>
    <property type="match status" value="1"/>
</dbReference>
<feature type="region of interest" description="Disordered" evidence="3">
    <location>
        <begin position="582"/>
        <end position="608"/>
    </location>
</feature>
<evidence type="ECO:0000256" key="2">
    <source>
        <dbReference type="PROSITE-ProRule" id="PRU00192"/>
    </source>
</evidence>
<dbReference type="PROSITE" id="PS50002">
    <property type="entry name" value="SH3"/>
    <property type="match status" value="1"/>
</dbReference>
<protein>
    <submittedName>
        <fullName evidence="7">BAR/IMD domain-containing adapter protein 2-like 1 isoform X2</fullName>
    </submittedName>
</protein>
<keyword evidence="1 2" id="KW-0728">SH3 domain</keyword>
<evidence type="ECO:0000259" key="4">
    <source>
        <dbReference type="PROSITE" id="PS50002"/>
    </source>
</evidence>
<dbReference type="GeneID" id="101239069"/>
<feature type="compositionally biased region" description="Polar residues" evidence="3">
    <location>
        <begin position="584"/>
        <end position="608"/>
    </location>
</feature>
<organism evidence="6 7">
    <name type="scientific">Hydra vulgaris</name>
    <name type="common">Hydra</name>
    <name type="synonym">Hydra attenuata</name>
    <dbReference type="NCBI Taxonomy" id="6087"/>
    <lineage>
        <taxon>Eukaryota</taxon>
        <taxon>Metazoa</taxon>
        <taxon>Cnidaria</taxon>
        <taxon>Hydrozoa</taxon>
        <taxon>Hydroidolina</taxon>
        <taxon>Anthoathecata</taxon>
        <taxon>Aplanulata</taxon>
        <taxon>Hydridae</taxon>
        <taxon>Hydra</taxon>
    </lineage>
</organism>
<evidence type="ECO:0000256" key="3">
    <source>
        <dbReference type="SAM" id="MobiDB-lite"/>
    </source>
</evidence>
<dbReference type="Pfam" id="PF08397">
    <property type="entry name" value="IMD"/>
    <property type="match status" value="1"/>
</dbReference>
<dbReference type="SUPFAM" id="SSF50044">
    <property type="entry name" value="SH3-domain"/>
    <property type="match status" value="1"/>
</dbReference>
<name>A0ABM4CDK3_HYDVU</name>
<dbReference type="PANTHER" id="PTHR14206">
    <property type="entry name" value="BRAIN-SPECIFIC ANGIOGENESIS INHIBITOR 1-ASSOCIATED PROTEIN 2"/>
    <property type="match status" value="1"/>
</dbReference>
<accession>A0ABM4CDK3</accession>
<feature type="compositionally biased region" description="Polar residues" evidence="3">
    <location>
        <begin position="276"/>
        <end position="286"/>
    </location>
</feature>
<feature type="region of interest" description="Disordered" evidence="3">
    <location>
        <begin position="628"/>
        <end position="674"/>
    </location>
</feature>
<evidence type="ECO:0000256" key="1">
    <source>
        <dbReference type="ARBA" id="ARBA00022443"/>
    </source>
</evidence>
<dbReference type="InterPro" id="IPR013606">
    <property type="entry name" value="I-BAR_dom"/>
</dbReference>
<dbReference type="Pfam" id="PF14604">
    <property type="entry name" value="SH3_9"/>
    <property type="match status" value="1"/>
</dbReference>
<keyword evidence="6" id="KW-1185">Reference proteome</keyword>
<dbReference type="PROSITE" id="PS51338">
    <property type="entry name" value="IMD"/>
    <property type="match status" value="1"/>
</dbReference>
<evidence type="ECO:0000313" key="6">
    <source>
        <dbReference type="Proteomes" id="UP001652625"/>
    </source>
</evidence>
<dbReference type="InterPro" id="IPR027681">
    <property type="entry name" value="IRSp53/IRTKS/Pinkbar"/>
</dbReference>
<dbReference type="Proteomes" id="UP001652625">
    <property type="component" value="Chromosome 08"/>
</dbReference>